<evidence type="ECO:0000313" key="3">
    <source>
        <dbReference type="Proteomes" id="UP001596233"/>
    </source>
</evidence>
<evidence type="ECO:0000256" key="1">
    <source>
        <dbReference type="SAM" id="SignalP"/>
    </source>
</evidence>
<gene>
    <name evidence="2" type="ORF">ACFP56_06280</name>
</gene>
<organism evidence="2 3">
    <name type="scientific">Paenibacillus septentrionalis</name>
    <dbReference type="NCBI Taxonomy" id="429342"/>
    <lineage>
        <taxon>Bacteria</taxon>
        <taxon>Bacillati</taxon>
        <taxon>Bacillota</taxon>
        <taxon>Bacilli</taxon>
        <taxon>Bacillales</taxon>
        <taxon>Paenibacillaceae</taxon>
        <taxon>Paenibacillus</taxon>
    </lineage>
</organism>
<sequence>MKRSLFSLLIVFMLSAPASVFASPLQEQALPHETDWISIPAHFMQSEAPAVNNMVQVFDVAKGRVVHSLANNAEFQKTAEQWLSKITSLAPEVHPDMKATYIVRVPVEPAKPLDVGDVHLSVKEIFVFYYADTSKEPLLLIFDENKKPFFFHIHEDITPFIKSLNIPE</sequence>
<proteinExistence type="predicted"/>
<feature type="signal peptide" evidence="1">
    <location>
        <begin position="1"/>
        <end position="22"/>
    </location>
</feature>
<dbReference type="EMBL" id="JBHSTE010000002">
    <property type="protein sequence ID" value="MFC6332224.1"/>
    <property type="molecule type" value="Genomic_DNA"/>
</dbReference>
<evidence type="ECO:0008006" key="4">
    <source>
        <dbReference type="Google" id="ProtNLM"/>
    </source>
</evidence>
<keyword evidence="1" id="KW-0732">Signal</keyword>
<evidence type="ECO:0000313" key="2">
    <source>
        <dbReference type="EMBL" id="MFC6332224.1"/>
    </source>
</evidence>
<comment type="caution">
    <text evidence="2">The sequence shown here is derived from an EMBL/GenBank/DDBJ whole genome shotgun (WGS) entry which is preliminary data.</text>
</comment>
<protein>
    <recommendedName>
        <fullName evidence="4">Group-specific protein</fullName>
    </recommendedName>
</protein>
<dbReference type="Proteomes" id="UP001596233">
    <property type="component" value="Unassembled WGS sequence"/>
</dbReference>
<keyword evidence="3" id="KW-1185">Reference proteome</keyword>
<feature type="chain" id="PRO_5047265251" description="Group-specific protein" evidence="1">
    <location>
        <begin position="23"/>
        <end position="168"/>
    </location>
</feature>
<name>A0ABW1V149_9BACL</name>
<reference evidence="3" key="1">
    <citation type="journal article" date="2019" name="Int. J. Syst. Evol. Microbiol.">
        <title>The Global Catalogue of Microorganisms (GCM) 10K type strain sequencing project: providing services to taxonomists for standard genome sequencing and annotation.</title>
        <authorList>
            <consortium name="The Broad Institute Genomics Platform"/>
            <consortium name="The Broad Institute Genome Sequencing Center for Infectious Disease"/>
            <person name="Wu L."/>
            <person name="Ma J."/>
        </authorList>
    </citation>
    <scope>NUCLEOTIDE SEQUENCE [LARGE SCALE GENOMIC DNA]</scope>
    <source>
        <strain evidence="3">PCU 280</strain>
    </source>
</reference>
<accession>A0ABW1V149</accession>
<dbReference type="RefSeq" id="WP_379232363.1">
    <property type="nucleotide sequence ID" value="NZ_JBHSTE010000002.1"/>
</dbReference>